<accession>A0ABN0Z568</accession>
<dbReference type="Pfam" id="PF00392">
    <property type="entry name" value="GntR"/>
    <property type="match status" value="1"/>
</dbReference>
<dbReference type="CDD" id="cd07377">
    <property type="entry name" value="WHTH_GntR"/>
    <property type="match status" value="1"/>
</dbReference>
<dbReference type="SMART" id="SM00895">
    <property type="entry name" value="FCD"/>
    <property type="match status" value="1"/>
</dbReference>
<name>A0ABN0Z568_9BACI</name>
<dbReference type="Gene3D" id="1.20.120.530">
    <property type="entry name" value="GntR ligand-binding domain-like"/>
    <property type="match status" value="1"/>
</dbReference>
<dbReference type="PROSITE" id="PS50949">
    <property type="entry name" value="HTH_GNTR"/>
    <property type="match status" value="1"/>
</dbReference>
<organism evidence="5 6">
    <name type="scientific">Lentibacillus halophilus</name>
    <dbReference type="NCBI Taxonomy" id="295065"/>
    <lineage>
        <taxon>Bacteria</taxon>
        <taxon>Bacillati</taxon>
        <taxon>Bacillota</taxon>
        <taxon>Bacilli</taxon>
        <taxon>Bacillales</taxon>
        <taxon>Bacillaceae</taxon>
        <taxon>Lentibacillus</taxon>
    </lineage>
</organism>
<reference evidence="5 6" key="1">
    <citation type="journal article" date="2019" name="Int. J. Syst. Evol. Microbiol.">
        <title>The Global Catalogue of Microorganisms (GCM) 10K type strain sequencing project: providing services to taxonomists for standard genome sequencing and annotation.</title>
        <authorList>
            <consortium name="The Broad Institute Genomics Platform"/>
            <consortium name="The Broad Institute Genome Sequencing Center for Infectious Disease"/>
            <person name="Wu L."/>
            <person name="Ma J."/>
        </authorList>
    </citation>
    <scope>NUCLEOTIDE SEQUENCE [LARGE SCALE GENOMIC DNA]</scope>
    <source>
        <strain evidence="5 6">JCM 12149</strain>
    </source>
</reference>
<feature type="domain" description="HTH gntR-type" evidence="4">
    <location>
        <begin position="9"/>
        <end position="77"/>
    </location>
</feature>
<keyword evidence="2" id="KW-0238">DNA-binding</keyword>
<dbReference type="InterPro" id="IPR036390">
    <property type="entry name" value="WH_DNA-bd_sf"/>
</dbReference>
<dbReference type="Proteomes" id="UP001501459">
    <property type="component" value="Unassembled WGS sequence"/>
</dbReference>
<sequence length="239" mass="27132">MEYEKIQTKKIYEEVAASIIDKIRNKQLKPGEKLPSVDQLSINFDVGNSAIREALSGLRSMGLLEMKQGEGTYVKAFDPSIFSLPVTIAFLMKKNDVKELYELRKILEVGTASLAAKVHTEEDLVSVEKALVVMKNAMGNEELAASADTDFHMAIAHAAHNQLLLNLISSVSGLISETIRETRKVLLYSENRSEKLYMEHERIFDAIKNRKPEEAHEQMYTHLDEVNKELFEYIDKTLE</sequence>
<dbReference type="InterPro" id="IPR036388">
    <property type="entry name" value="WH-like_DNA-bd_sf"/>
</dbReference>
<dbReference type="Gene3D" id="1.10.10.10">
    <property type="entry name" value="Winged helix-like DNA-binding domain superfamily/Winged helix DNA-binding domain"/>
    <property type="match status" value="1"/>
</dbReference>
<dbReference type="InterPro" id="IPR011711">
    <property type="entry name" value="GntR_C"/>
</dbReference>
<dbReference type="SMART" id="SM00345">
    <property type="entry name" value="HTH_GNTR"/>
    <property type="match status" value="1"/>
</dbReference>
<dbReference type="InterPro" id="IPR000524">
    <property type="entry name" value="Tscrpt_reg_HTH_GntR"/>
</dbReference>
<evidence type="ECO:0000259" key="4">
    <source>
        <dbReference type="PROSITE" id="PS50949"/>
    </source>
</evidence>
<evidence type="ECO:0000313" key="5">
    <source>
        <dbReference type="EMBL" id="GAA0434069.1"/>
    </source>
</evidence>
<dbReference type="RefSeq" id="WP_343751379.1">
    <property type="nucleotide sequence ID" value="NZ_BAAADM010000020.1"/>
</dbReference>
<dbReference type="PANTHER" id="PTHR43537:SF5">
    <property type="entry name" value="UXU OPERON TRANSCRIPTIONAL REGULATOR"/>
    <property type="match status" value="1"/>
</dbReference>
<evidence type="ECO:0000256" key="2">
    <source>
        <dbReference type="ARBA" id="ARBA00023125"/>
    </source>
</evidence>
<dbReference type="EMBL" id="BAAADM010000020">
    <property type="protein sequence ID" value="GAA0434069.1"/>
    <property type="molecule type" value="Genomic_DNA"/>
</dbReference>
<keyword evidence="6" id="KW-1185">Reference proteome</keyword>
<proteinExistence type="predicted"/>
<comment type="caution">
    <text evidence="5">The sequence shown here is derived from an EMBL/GenBank/DDBJ whole genome shotgun (WGS) entry which is preliminary data.</text>
</comment>
<keyword evidence="1" id="KW-0805">Transcription regulation</keyword>
<dbReference type="SUPFAM" id="SSF48008">
    <property type="entry name" value="GntR ligand-binding domain-like"/>
    <property type="match status" value="1"/>
</dbReference>
<dbReference type="InterPro" id="IPR008920">
    <property type="entry name" value="TF_FadR/GntR_C"/>
</dbReference>
<evidence type="ECO:0000256" key="1">
    <source>
        <dbReference type="ARBA" id="ARBA00023015"/>
    </source>
</evidence>
<evidence type="ECO:0000256" key="3">
    <source>
        <dbReference type="ARBA" id="ARBA00023163"/>
    </source>
</evidence>
<gene>
    <name evidence="5" type="primary">lutR</name>
    <name evidence="5" type="ORF">GCM10008983_08340</name>
</gene>
<protein>
    <submittedName>
        <fullName evidence="5">L-lactate utilization/bacilysin biosynthesis transcriptional regulator LutR</fullName>
    </submittedName>
</protein>
<dbReference type="SUPFAM" id="SSF46785">
    <property type="entry name" value="Winged helix' DNA-binding domain"/>
    <property type="match status" value="1"/>
</dbReference>
<evidence type="ECO:0000313" key="6">
    <source>
        <dbReference type="Proteomes" id="UP001501459"/>
    </source>
</evidence>
<dbReference type="Pfam" id="PF07729">
    <property type="entry name" value="FCD"/>
    <property type="match status" value="1"/>
</dbReference>
<keyword evidence="3" id="KW-0804">Transcription</keyword>
<dbReference type="PANTHER" id="PTHR43537">
    <property type="entry name" value="TRANSCRIPTIONAL REGULATOR, GNTR FAMILY"/>
    <property type="match status" value="1"/>
</dbReference>